<proteinExistence type="predicted"/>
<name>A0A6C0DX91_9ZZZZ</name>
<sequence>MQTCIICLEEGTNLTQINHCGAYYVHKKCHNKWKSKNNTCIVCRELLTQEHTITVAQAVPIVEEEPNHTNYNIINALKFKVVYTINILLTVLLIVLIFYIW</sequence>
<feature type="transmembrane region" description="Helical" evidence="1">
    <location>
        <begin position="81"/>
        <end position="100"/>
    </location>
</feature>
<accession>A0A6C0DX91</accession>
<keyword evidence="1" id="KW-0812">Transmembrane</keyword>
<dbReference type="InterPro" id="IPR001841">
    <property type="entry name" value="Znf_RING"/>
</dbReference>
<dbReference type="AlphaFoldDB" id="A0A6C0DX91"/>
<evidence type="ECO:0000259" key="2">
    <source>
        <dbReference type="Pfam" id="PF13639"/>
    </source>
</evidence>
<keyword evidence="1" id="KW-1133">Transmembrane helix</keyword>
<evidence type="ECO:0000313" key="3">
    <source>
        <dbReference type="EMBL" id="QHT20943.1"/>
    </source>
</evidence>
<feature type="domain" description="RING-type" evidence="2">
    <location>
        <begin position="3"/>
        <end position="44"/>
    </location>
</feature>
<evidence type="ECO:0000256" key="1">
    <source>
        <dbReference type="SAM" id="Phobius"/>
    </source>
</evidence>
<keyword evidence="1" id="KW-0472">Membrane</keyword>
<dbReference type="SUPFAM" id="SSF57850">
    <property type="entry name" value="RING/U-box"/>
    <property type="match status" value="1"/>
</dbReference>
<protein>
    <recommendedName>
        <fullName evidence="2">RING-type domain-containing protein</fullName>
    </recommendedName>
</protein>
<organism evidence="3">
    <name type="scientific">viral metagenome</name>
    <dbReference type="NCBI Taxonomy" id="1070528"/>
    <lineage>
        <taxon>unclassified sequences</taxon>
        <taxon>metagenomes</taxon>
        <taxon>organismal metagenomes</taxon>
    </lineage>
</organism>
<dbReference type="Gene3D" id="3.30.40.10">
    <property type="entry name" value="Zinc/RING finger domain, C3HC4 (zinc finger)"/>
    <property type="match status" value="1"/>
</dbReference>
<dbReference type="EMBL" id="MN739684">
    <property type="protein sequence ID" value="QHT20943.1"/>
    <property type="molecule type" value="Genomic_DNA"/>
</dbReference>
<dbReference type="InterPro" id="IPR013083">
    <property type="entry name" value="Znf_RING/FYVE/PHD"/>
</dbReference>
<reference evidence="3" key="1">
    <citation type="journal article" date="2020" name="Nature">
        <title>Giant virus diversity and host interactions through global metagenomics.</title>
        <authorList>
            <person name="Schulz F."/>
            <person name="Roux S."/>
            <person name="Paez-Espino D."/>
            <person name="Jungbluth S."/>
            <person name="Walsh D.A."/>
            <person name="Denef V.J."/>
            <person name="McMahon K.D."/>
            <person name="Konstantinidis K.T."/>
            <person name="Eloe-Fadrosh E.A."/>
            <person name="Kyrpides N.C."/>
            <person name="Woyke T."/>
        </authorList>
    </citation>
    <scope>NUCLEOTIDE SEQUENCE</scope>
    <source>
        <strain evidence="3">GVMAG-M-3300023174-75</strain>
    </source>
</reference>
<dbReference type="Pfam" id="PF13639">
    <property type="entry name" value="zf-RING_2"/>
    <property type="match status" value="1"/>
</dbReference>